<dbReference type="EMBL" id="SDOX01000005">
    <property type="protein sequence ID" value="TFJ87475.1"/>
    <property type="molecule type" value="Genomic_DNA"/>
</dbReference>
<evidence type="ECO:0000256" key="8">
    <source>
        <dbReference type="SAM" id="Phobius"/>
    </source>
</evidence>
<feature type="transmembrane region" description="Helical" evidence="8">
    <location>
        <begin position="295"/>
        <end position="314"/>
    </location>
</feature>
<feature type="transmembrane region" description="Helical" evidence="8">
    <location>
        <begin position="405"/>
        <end position="430"/>
    </location>
</feature>
<gene>
    <name evidence="10" type="ORF">NSK_000827</name>
</gene>
<dbReference type="PANTHER" id="PTHR10582">
    <property type="entry name" value="TRANSIENT RECEPTOR POTENTIAL ION CHANNEL PROTEIN"/>
    <property type="match status" value="1"/>
</dbReference>
<evidence type="ECO:0000256" key="4">
    <source>
        <dbReference type="ARBA" id="ARBA00022989"/>
    </source>
</evidence>
<keyword evidence="11" id="KW-1185">Reference proteome</keyword>
<evidence type="ECO:0000313" key="11">
    <source>
        <dbReference type="Proteomes" id="UP000355283"/>
    </source>
</evidence>
<protein>
    <recommendedName>
        <fullName evidence="9">Ion transport domain-containing protein</fullName>
    </recommendedName>
</protein>
<comment type="caution">
    <text evidence="10">The sequence shown here is derived from an EMBL/GenBank/DDBJ whole genome shotgun (WGS) entry which is preliminary data.</text>
</comment>
<dbReference type="InterPro" id="IPR005821">
    <property type="entry name" value="Ion_trans_dom"/>
</dbReference>
<keyword evidence="2 8" id="KW-0812">Transmembrane</keyword>
<evidence type="ECO:0000259" key="9">
    <source>
        <dbReference type="Pfam" id="PF00520"/>
    </source>
</evidence>
<keyword evidence="6" id="KW-0175">Coiled coil</keyword>
<dbReference type="AlphaFoldDB" id="A0A4D9DD64"/>
<dbReference type="Gene3D" id="1.10.287.70">
    <property type="match status" value="1"/>
</dbReference>
<evidence type="ECO:0000256" key="5">
    <source>
        <dbReference type="ARBA" id="ARBA00023136"/>
    </source>
</evidence>
<evidence type="ECO:0000313" key="10">
    <source>
        <dbReference type="EMBL" id="TFJ87475.1"/>
    </source>
</evidence>
<reference evidence="10 11" key="1">
    <citation type="submission" date="2019-01" db="EMBL/GenBank/DDBJ databases">
        <title>Nuclear Genome Assembly of the Microalgal Biofuel strain Nannochloropsis salina CCMP1776.</title>
        <authorList>
            <person name="Hovde B."/>
        </authorList>
    </citation>
    <scope>NUCLEOTIDE SEQUENCE [LARGE SCALE GENOMIC DNA]</scope>
    <source>
        <strain evidence="10 11">CCMP1776</strain>
    </source>
</reference>
<evidence type="ECO:0000256" key="7">
    <source>
        <dbReference type="SAM" id="MobiDB-lite"/>
    </source>
</evidence>
<dbReference type="GO" id="GO:0098703">
    <property type="term" value="P:calcium ion import across plasma membrane"/>
    <property type="evidence" value="ECO:0007669"/>
    <property type="project" value="TreeGrafter"/>
</dbReference>
<dbReference type="OrthoDB" id="529263at2759"/>
<dbReference type="GO" id="GO:0005216">
    <property type="term" value="F:monoatomic ion channel activity"/>
    <property type="evidence" value="ECO:0007669"/>
    <property type="project" value="InterPro"/>
</dbReference>
<dbReference type="PANTHER" id="PTHR10582:SF2">
    <property type="entry name" value="INACTIVE"/>
    <property type="match status" value="1"/>
</dbReference>
<comment type="subcellular location">
    <subcellularLocation>
        <location evidence="1">Membrane</location>
        <topology evidence="1">Multi-pass membrane protein</topology>
    </subcellularLocation>
</comment>
<dbReference type="GO" id="GO:0005886">
    <property type="term" value="C:plasma membrane"/>
    <property type="evidence" value="ECO:0007669"/>
    <property type="project" value="TreeGrafter"/>
</dbReference>
<feature type="transmembrane region" description="Helical" evidence="8">
    <location>
        <begin position="335"/>
        <end position="355"/>
    </location>
</feature>
<dbReference type="Pfam" id="PF00520">
    <property type="entry name" value="Ion_trans"/>
    <property type="match status" value="1"/>
</dbReference>
<name>A0A4D9DD64_9STRA</name>
<dbReference type="InterPro" id="IPR024862">
    <property type="entry name" value="TRPV"/>
</dbReference>
<organism evidence="10 11">
    <name type="scientific">Nannochloropsis salina CCMP1776</name>
    <dbReference type="NCBI Taxonomy" id="1027361"/>
    <lineage>
        <taxon>Eukaryota</taxon>
        <taxon>Sar</taxon>
        <taxon>Stramenopiles</taxon>
        <taxon>Ochrophyta</taxon>
        <taxon>Eustigmatophyceae</taxon>
        <taxon>Eustigmatales</taxon>
        <taxon>Monodopsidaceae</taxon>
        <taxon>Microchloropsis</taxon>
        <taxon>Microchloropsis salina</taxon>
    </lineage>
</organism>
<evidence type="ECO:0000256" key="3">
    <source>
        <dbReference type="ARBA" id="ARBA00022737"/>
    </source>
</evidence>
<feature type="compositionally biased region" description="Low complexity" evidence="7">
    <location>
        <begin position="19"/>
        <end position="36"/>
    </location>
</feature>
<keyword evidence="5 8" id="KW-0472">Membrane</keyword>
<evidence type="ECO:0000256" key="6">
    <source>
        <dbReference type="SAM" id="Coils"/>
    </source>
</evidence>
<keyword evidence="4 8" id="KW-1133">Transmembrane helix</keyword>
<feature type="transmembrane region" description="Helical" evidence="8">
    <location>
        <begin position="170"/>
        <end position="188"/>
    </location>
</feature>
<feature type="transmembrane region" description="Helical" evidence="8">
    <location>
        <begin position="264"/>
        <end position="283"/>
    </location>
</feature>
<accession>A0A4D9DD64</accession>
<feature type="region of interest" description="Disordered" evidence="7">
    <location>
        <begin position="1"/>
        <end position="37"/>
    </location>
</feature>
<feature type="transmembrane region" description="Helical" evidence="8">
    <location>
        <begin position="375"/>
        <end position="393"/>
    </location>
</feature>
<sequence>MPLQPLSSLARPAQETANSQSFLPTSPSSLSSSPSPFRKRRTGFGRFEISKHLHAYRHGKLSKEELCSYLKIHRHDLLVDDAGEGNIVHGLIRKGHTRALLQVVLPNIPEVTCGEDGGAKEGMLWPLPGDNSLLKLCCELYERTGKTWIFDMEAVFLILQFKWSAFGRPIYTGLLSLSLLLAINYSLSTAYLLPLLRSHVSWRQTCGWIWQSLLLLNAAPLLACEYWQFHTQVRGGREGGRDGGREEGRDVEGARVYCSSFFRLFDLLTLSATYASLALRFFLREDEQDLRTLYHLLSALASWLLWAKLIVYLRGFTETGPLIRMIAQIVKDTRFFLVVLAVSVVGFSNCLYMLFQEDIEREDARGVDSPIRNSYGSLFHTALVLFAALNSNLDYQPFNASNFRVLASLIYLFYCVCNTIILLNLLIALMGDSYDKIQENAQAQGRYEQAVSVLEIEAMLPQRILQDPCFFPRWVQVLRPKPGADGSLIQDAGDQWSGRLRQIYKKIEQSEKKLSQDIEGYFDVAGAEGKEGAERKLVEKKGLAQRMTTLEDNVEGLQAKLDQVLALLQSAVQEVDTTDDEAEDEHRTSG</sequence>
<evidence type="ECO:0000256" key="2">
    <source>
        <dbReference type="ARBA" id="ARBA00022692"/>
    </source>
</evidence>
<evidence type="ECO:0000256" key="1">
    <source>
        <dbReference type="ARBA" id="ARBA00004141"/>
    </source>
</evidence>
<feature type="coiled-coil region" evidence="6">
    <location>
        <begin position="540"/>
        <end position="574"/>
    </location>
</feature>
<proteinExistence type="predicted"/>
<keyword evidence="3" id="KW-0677">Repeat</keyword>
<feature type="domain" description="Ion transport" evidence="9">
    <location>
        <begin position="254"/>
        <end position="441"/>
    </location>
</feature>
<dbReference type="Proteomes" id="UP000355283">
    <property type="component" value="Unassembled WGS sequence"/>
</dbReference>